<dbReference type="GO" id="GO:0004521">
    <property type="term" value="F:RNA endonuclease activity"/>
    <property type="evidence" value="ECO:0007669"/>
    <property type="project" value="InterPro"/>
</dbReference>
<keyword evidence="1" id="KW-0540">Nuclease</keyword>
<keyword evidence="5" id="KW-0456">Lyase</keyword>
<dbReference type="Proteomes" id="UP000313359">
    <property type="component" value="Unassembled WGS sequence"/>
</dbReference>
<evidence type="ECO:0000256" key="6">
    <source>
        <dbReference type="SAM" id="SignalP"/>
    </source>
</evidence>
<evidence type="ECO:0000256" key="3">
    <source>
        <dbReference type="ARBA" id="ARBA00022801"/>
    </source>
</evidence>
<dbReference type="SUPFAM" id="SSF53933">
    <property type="entry name" value="Microbial ribonucleases"/>
    <property type="match status" value="1"/>
</dbReference>
<reference evidence="7" key="1">
    <citation type="journal article" date="2018" name="Genome Biol. Evol.">
        <title>Genomics and development of Lentinus tigrinus, a white-rot wood-decaying mushroom with dimorphic fruiting bodies.</title>
        <authorList>
            <person name="Wu B."/>
            <person name="Xu Z."/>
            <person name="Knudson A."/>
            <person name="Carlson A."/>
            <person name="Chen N."/>
            <person name="Kovaka S."/>
            <person name="LaButti K."/>
            <person name="Lipzen A."/>
            <person name="Pennachio C."/>
            <person name="Riley R."/>
            <person name="Schakwitz W."/>
            <person name="Umezawa K."/>
            <person name="Ohm R.A."/>
            <person name="Grigoriev I.V."/>
            <person name="Nagy L.G."/>
            <person name="Gibbons J."/>
            <person name="Hibbett D."/>
        </authorList>
    </citation>
    <scope>NUCLEOTIDE SEQUENCE [LARGE SCALE GENOMIC DNA]</scope>
    <source>
        <strain evidence="7">ALCF2SS1-6</strain>
    </source>
</reference>
<keyword evidence="6" id="KW-0732">Signal</keyword>
<dbReference type="Gene3D" id="3.10.450.30">
    <property type="entry name" value="Microbial ribonucleases"/>
    <property type="match status" value="1"/>
</dbReference>
<dbReference type="GO" id="GO:0016829">
    <property type="term" value="F:lyase activity"/>
    <property type="evidence" value="ECO:0007669"/>
    <property type="project" value="UniProtKB-KW"/>
</dbReference>
<feature type="signal peptide" evidence="6">
    <location>
        <begin position="1"/>
        <end position="25"/>
    </location>
</feature>
<dbReference type="PANTHER" id="PTHR42104:SF1">
    <property type="entry name" value="EXTRACELLULAR GUANYL-SPECIFIC RIBONUCLEASE RNTA (AFU_ORTHOLOGUE AFUA_4G03230)"/>
    <property type="match status" value="1"/>
</dbReference>
<dbReference type="GO" id="GO:0016787">
    <property type="term" value="F:hydrolase activity"/>
    <property type="evidence" value="ECO:0007669"/>
    <property type="project" value="UniProtKB-KW"/>
</dbReference>
<dbReference type="InterPro" id="IPR000026">
    <property type="entry name" value="N1-like"/>
</dbReference>
<dbReference type="STRING" id="1328759.A0A5C2S5J8"/>
<keyword evidence="3" id="KW-0378">Hydrolase</keyword>
<dbReference type="GO" id="GO:0003723">
    <property type="term" value="F:RNA binding"/>
    <property type="evidence" value="ECO:0007669"/>
    <property type="project" value="InterPro"/>
</dbReference>
<evidence type="ECO:0000256" key="2">
    <source>
        <dbReference type="ARBA" id="ARBA00022759"/>
    </source>
</evidence>
<sequence>MKFAFTSAIVSTVLVIAGLADLGSAQSPLASCRCPAAGTPARTYSRAQIGAAVTAGAQAPPRTIGNYPHTFGNFERILFATCTGQTLNEFPILTTGPFTGRGPGPDRVIYTSSGQFCGCITHTGAPTAGGFVPCLFTV</sequence>
<evidence type="ECO:0000256" key="1">
    <source>
        <dbReference type="ARBA" id="ARBA00022722"/>
    </source>
</evidence>
<organism evidence="7 8">
    <name type="scientific">Lentinus tigrinus ALCF2SS1-6</name>
    <dbReference type="NCBI Taxonomy" id="1328759"/>
    <lineage>
        <taxon>Eukaryota</taxon>
        <taxon>Fungi</taxon>
        <taxon>Dikarya</taxon>
        <taxon>Basidiomycota</taxon>
        <taxon>Agaricomycotina</taxon>
        <taxon>Agaricomycetes</taxon>
        <taxon>Polyporales</taxon>
        <taxon>Polyporaceae</taxon>
        <taxon>Lentinus</taxon>
    </lineage>
</organism>
<name>A0A5C2S5J8_9APHY</name>
<evidence type="ECO:0000313" key="7">
    <source>
        <dbReference type="EMBL" id="RPD58890.1"/>
    </source>
</evidence>
<protein>
    <submittedName>
        <fullName evidence="7">Ribonuclease/ribotoxin</fullName>
    </submittedName>
</protein>
<evidence type="ECO:0000256" key="4">
    <source>
        <dbReference type="ARBA" id="ARBA00023157"/>
    </source>
</evidence>
<evidence type="ECO:0000313" key="8">
    <source>
        <dbReference type="Proteomes" id="UP000313359"/>
    </source>
</evidence>
<feature type="chain" id="PRO_5022680266" evidence="6">
    <location>
        <begin position="26"/>
        <end position="138"/>
    </location>
</feature>
<dbReference type="OrthoDB" id="5425539at2759"/>
<keyword evidence="2" id="KW-0255">Endonuclease</keyword>
<evidence type="ECO:0000256" key="5">
    <source>
        <dbReference type="ARBA" id="ARBA00023239"/>
    </source>
</evidence>
<accession>A0A5C2S5J8</accession>
<gene>
    <name evidence="7" type="ORF">L227DRAFT_612634</name>
</gene>
<dbReference type="Pfam" id="PF00545">
    <property type="entry name" value="Ribonuclease"/>
    <property type="match status" value="1"/>
</dbReference>
<dbReference type="InterPro" id="IPR016191">
    <property type="entry name" value="Ribonuclease/ribotoxin"/>
</dbReference>
<dbReference type="PANTHER" id="PTHR42104">
    <property type="entry name" value="EXTRACELLULAR GUANYL-SPECIFIC RIBONUCLEASE RNTA (AFU_ORTHOLOGUE AFUA_4G03230)"/>
    <property type="match status" value="1"/>
</dbReference>
<dbReference type="EMBL" id="ML122273">
    <property type="protein sequence ID" value="RPD58890.1"/>
    <property type="molecule type" value="Genomic_DNA"/>
</dbReference>
<keyword evidence="8" id="KW-1185">Reference proteome</keyword>
<proteinExistence type="predicted"/>
<keyword evidence="4" id="KW-1015">Disulfide bond</keyword>
<dbReference type="AlphaFoldDB" id="A0A5C2S5J8"/>